<dbReference type="GO" id="GO:0005525">
    <property type="term" value="F:GTP binding"/>
    <property type="evidence" value="ECO:0007669"/>
    <property type="project" value="InterPro"/>
</dbReference>
<sequence>MRRVVGPCGSIVARHSRAPRPATSTCSARLFSSSAFPTREMRPMTQRLVDGVLQGNRTALSRSITLVESTLKSDEEQAELLLDSVLTKRRSLRPAQVDPAGLTSFRLGIAGPPGAGKSTFIETLGQFLTAQGHKVAVLAIDPSSSRSGGSILGDKTRMEKLSNDPNAFVRPSPTRGTLGGVAQHTNEIVLLCEAGGYDIILVESVGLGQSEIVIDDTVDMVMLLVSPAGGDDLQGQKKGIVEIADVVVVNKADGDLKGPAKHTAVDYMHAMHLMRRKDPDWEPKVKMVSALEKKGIDKVWAIIDEYRQTMGELDKIAQKRNAQSSKWMWNQLNEQLMRSVSRSAPVRLKAEKMKEDLVHGFISPRSAAATVLELFLKSQQEESQA</sequence>
<dbReference type="InterPro" id="IPR005129">
    <property type="entry name" value="GTPase_ArgK"/>
</dbReference>
<dbReference type="Pfam" id="PF03308">
    <property type="entry name" value="MeaB"/>
    <property type="match status" value="1"/>
</dbReference>
<reference evidence="2" key="1">
    <citation type="submission" date="2021-01" db="EMBL/GenBank/DDBJ databases">
        <title>Phytophthora aleatoria, a newly-described species from Pinus radiata is distinct from Phytophthora cactorum isolates based on comparative genomics.</title>
        <authorList>
            <person name="Mcdougal R."/>
            <person name="Panda P."/>
            <person name="Williams N."/>
            <person name="Studholme D.J."/>
        </authorList>
    </citation>
    <scope>NUCLEOTIDE SEQUENCE</scope>
    <source>
        <strain evidence="2">NZFS 4037</strain>
    </source>
</reference>
<evidence type="ECO:0000313" key="3">
    <source>
        <dbReference type="Proteomes" id="UP000709295"/>
    </source>
</evidence>
<dbReference type="GO" id="GO:0003924">
    <property type="term" value="F:GTPase activity"/>
    <property type="evidence" value="ECO:0007669"/>
    <property type="project" value="InterPro"/>
</dbReference>
<proteinExistence type="predicted"/>
<dbReference type="NCBIfam" id="NF006958">
    <property type="entry name" value="PRK09435.1"/>
    <property type="match status" value="1"/>
</dbReference>
<dbReference type="InterPro" id="IPR003593">
    <property type="entry name" value="AAA+_ATPase"/>
</dbReference>
<dbReference type="PANTHER" id="PTHR23408">
    <property type="entry name" value="METHYLMALONYL-COA MUTASE"/>
    <property type="match status" value="1"/>
</dbReference>
<dbReference type="EMBL" id="JAENGY010000482">
    <property type="protein sequence ID" value="KAG6962031.1"/>
    <property type="molecule type" value="Genomic_DNA"/>
</dbReference>
<evidence type="ECO:0000259" key="1">
    <source>
        <dbReference type="SMART" id="SM00382"/>
    </source>
</evidence>
<dbReference type="AlphaFoldDB" id="A0A8J5IN20"/>
<dbReference type="Proteomes" id="UP000709295">
    <property type="component" value="Unassembled WGS sequence"/>
</dbReference>
<evidence type="ECO:0000313" key="2">
    <source>
        <dbReference type="EMBL" id="KAG6962031.1"/>
    </source>
</evidence>
<gene>
    <name evidence="2" type="ORF">JG688_00008816</name>
</gene>
<accession>A0A8J5IN20</accession>
<dbReference type="SMART" id="SM00382">
    <property type="entry name" value="AAA"/>
    <property type="match status" value="1"/>
</dbReference>
<dbReference type="CDD" id="cd03114">
    <property type="entry name" value="MMAA-like"/>
    <property type="match status" value="1"/>
</dbReference>
<protein>
    <recommendedName>
        <fullName evidence="1">AAA+ ATPase domain-containing protein</fullName>
    </recommendedName>
</protein>
<dbReference type="NCBIfam" id="TIGR00750">
    <property type="entry name" value="lao"/>
    <property type="match status" value="1"/>
</dbReference>
<keyword evidence="3" id="KW-1185">Reference proteome</keyword>
<dbReference type="PANTHER" id="PTHR23408:SF3">
    <property type="entry name" value="METHYLMALONIC ACIDURIA TYPE A PROTEIN, MITOCHONDRIAL"/>
    <property type="match status" value="1"/>
</dbReference>
<organism evidence="2 3">
    <name type="scientific">Phytophthora aleatoria</name>
    <dbReference type="NCBI Taxonomy" id="2496075"/>
    <lineage>
        <taxon>Eukaryota</taxon>
        <taxon>Sar</taxon>
        <taxon>Stramenopiles</taxon>
        <taxon>Oomycota</taxon>
        <taxon>Peronosporomycetes</taxon>
        <taxon>Peronosporales</taxon>
        <taxon>Peronosporaceae</taxon>
        <taxon>Phytophthora</taxon>
    </lineage>
</organism>
<name>A0A8J5IN20_9STRA</name>
<feature type="domain" description="AAA+ ATPase" evidence="1">
    <location>
        <begin position="103"/>
        <end position="254"/>
    </location>
</feature>
<comment type="caution">
    <text evidence="2">The sequence shown here is derived from an EMBL/GenBank/DDBJ whole genome shotgun (WGS) entry which is preliminary data.</text>
</comment>
<dbReference type="GO" id="GO:0005737">
    <property type="term" value="C:cytoplasm"/>
    <property type="evidence" value="ECO:0007669"/>
    <property type="project" value="TreeGrafter"/>
</dbReference>